<dbReference type="PANTHER" id="PTHR12452">
    <property type="entry name" value="42-9-9 PROTEIN-RELATED"/>
    <property type="match status" value="1"/>
</dbReference>
<evidence type="ECO:0000259" key="3">
    <source>
        <dbReference type="Pfam" id="PF06110"/>
    </source>
</evidence>
<dbReference type="GO" id="GO:0005829">
    <property type="term" value="C:cytosol"/>
    <property type="evidence" value="ECO:0007669"/>
    <property type="project" value="TreeGrafter"/>
</dbReference>
<evidence type="ECO:0000256" key="1">
    <source>
        <dbReference type="ARBA" id="ARBA00008987"/>
    </source>
</evidence>
<dbReference type="InterPro" id="IPR045108">
    <property type="entry name" value="TXNDC17-like"/>
</dbReference>
<evidence type="ECO:0000313" key="4">
    <source>
        <dbReference type="EMBL" id="RKO99659.1"/>
    </source>
</evidence>
<accession>A0A4P9X3N9</accession>
<feature type="signal peptide" evidence="2">
    <location>
        <begin position="1"/>
        <end position="22"/>
    </location>
</feature>
<organism evidence="4 5">
    <name type="scientific">Caulochytrium protostelioides</name>
    <dbReference type="NCBI Taxonomy" id="1555241"/>
    <lineage>
        <taxon>Eukaryota</taxon>
        <taxon>Fungi</taxon>
        <taxon>Fungi incertae sedis</taxon>
        <taxon>Chytridiomycota</taxon>
        <taxon>Chytridiomycota incertae sedis</taxon>
        <taxon>Chytridiomycetes</taxon>
        <taxon>Caulochytriales</taxon>
        <taxon>Caulochytriaceae</taxon>
        <taxon>Caulochytrium</taxon>
    </lineage>
</organism>
<evidence type="ECO:0000313" key="5">
    <source>
        <dbReference type="Proteomes" id="UP000274922"/>
    </source>
</evidence>
<dbReference type="GO" id="GO:0047134">
    <property type="term" value="F:protein-disulfide reductase [NAD(P)H] activity"/>
    <property type="evidence" value="ECO:0007669"/>
    <property type="project" value="InterPro"/>
</dbReference>
<dbReference type="EMBL" id="ML014267">
    <property type="protein sequence ID" value="RKO99659.1"/>
    <property type="molecule type" value="Genomic_DNA"/>
</dbReference>
<evidence type="ECO:0000256" key="2">
    <source>
        <dbReference type="SAM" id="SignalP"/>
    </source>
</evidence>
<dbReference type="InterPro" id="IPR010357">
    <property type="entry name" value="TXNDC17_dom"/>
</dbReference>
<proteinExistence type="inferred from homology"/>
<dbReference type="Pfam" id="PF06110">
    <property type="entry name" value="TXD17-like_Trx"/>
    <property type="match status" value="1"/>
</dbReference>
<dbReference type="InterPro" id="IPR036249">
    <property type="entry name" value="Thioredoxin-like_sf"/>
</dbReference>
<dbReference type="Proteomes" id="UP000274922">
    <property type="component" value="Unassembled WGS sequence"/>
</dbReference>
<dbReference type="OrthoDB" id="78947at2759"/>
<dbReference type="PANTHER" id="PTHR12452:SF0">
    <property type="entry name" value="THIOREDOXIN DOMAIN-CONTAINING PROTEIN 17"/>
    <property type="match status" value="1"/>
</dbReference>
<feature type="domain" description="Thioredoxin" evidence="3">
    <location>
        <begin position="34"/>
        <end position="111"/>
    </location>
</feature>
<reference evidence="5" key="1">
    <citation type="journal article" date="2018" name="Nat. Microbiol.">
        <title>Leveraging single-cell genomics to expand the fungal tree of life.</title>
        <authorList>
            <person name="Ahrendt S.R."/>
            <person name="Quandt C.A."/>
            <person name="Ciobanu D."/>
            <person name="Clum A."/>
            <person name="Salamov A."/>
            <person name="Andreopoulos B."/>
            <person name="Cheng J.F."/>
            <person name="Woyke T."/>
            <person name="Pelin A."/>
            <person name="Henrissat B."/>
            <person name="Reynolds N.K."/>
            <person name="Benny G.L."/>
            <person name="Smith M.E."/>
            <person name="James T.Y."/>
            <person name="Grigoriev I.V."/>
        </authorList>
    </citation>
    <scope>NUCLEOTIDE SEQUENCE [LARGE SCALE GENOMIC DNA]</scope>
    <source>
        <strain evidence="5">ATCC 52028</strain>
    </source>
</reference>
<sequence>MLASPVAAVIAVTPGILRTALAAAWETRPAAPYAYVYLVASRDPATGVSWCPDCQASDPVVHAAFAAQPSLPLIEVPVGDRATWRTTANAWRADPAVHAASVPTLIRWPREAGPEAVAYADRLVEDQITPEAIAAWIAS</sequence>
<dbReference type="AlphaFoldDB" id="A0A4P9X3N9"/>
<keyword evidence="5" id="KW-1185">Reference proteome</keyword>
<gene>
    <name evidence="4" type="ORF">CXG81DRAFT_27590</name>
</gene>
<comment type="similarity">
    <text evidence="1">Belongs to the thioredoxin family.</text>
</comment>
<dbReference type="Gene3D" id="3.40.30.10">
    <property type="entry name" value="Glutaredoxin"/>
    <property type="match status" value="1"/>
</dbReference>
<protein>
    <recommendedName>
        <fullName evidence="3">Thioredoxin domain-containing protein</fullName>
    </recommendedName>
</protein>
<dbReference type="SUPFAM" id="SSF52833">
    <property type="entry name" value="Thioredoxin-like"/>
    <property type="match status" value="1"/>
</dbReference>
<feature type="chain" id="PRO_5020662455" description="Thioredoxin domain-containing protein" evidence="2">
    <location>
        <begin position="23"/>
        <end position="139"/>
    </location>
</feature>
<name>A0A4P9X3N9_9FUNG</name>
<keyword evidence="2" id="KW-0732">Signal</keyword>